<evidence type="ECO:0000256" key="10">
    <source>
        <dbReference type="ARBA" id="ARBA00023136"/>
    </source>
</evidence>
<dbReference type="Gene3D" id="1.10.287.70">
    <property type="match status" value="1"/>
</dbReference>
<accession>A0ABS8PSF2</accession>
<feature type="transmembrane region" description="Helical" evidence="12">
    <location>
        <begin position="74"/>
        <end position="93"/>
    </location>
</feature>
<evidence type="ECO:0000256" key="1">
    <source>
        <dbReference type="ARBA" id="ARBA00004141"/>
    </source>
</evidence>
<evidence type="ECO:0000256" key="7">
    <source>
        <dbReference type="ARBA" id="ARBA00022958"/>
    </source>
</evidence>
<organism evidence="14 15">
    <name type="scientific">Niabella pedocola</name>
    <dbReference type="NCBI Taxonomy" id="1752077"/>
    <lineage>
        <taxon>Bacteria</taxon>
        <taxon>Pseudomonadati</taxon>
        <taxon>Bacteroidota</taxon>
        <taxon>Chitinophagia</taxon>
        <taxon>Chitinophagales</taxon>
        <taxon>Chitinophagaceae</taxon>
        <taxon>Niabella</taxon>
    </lineage>
</organism>
<keyword evidence="2" id="KW-0813">Transport</keyword>
<evidence type="ECO:0000256" key="3">
    <source>
        <dbReference type="ARBA" id="ARBA00022538"/>
    </source>
</evidence>
<keyword evidence="10 12" id="KW-0472">Membrane</keyword>
<dbReference type="PRINTS" id="PR00169">
    <property type="entry name" value="KCHANNEL"/>
</dbReference>
<feature type="transmembrane region" description="Helical" evidence="12">
    <location>
        <begin position="170"/>
        <end position="191"/>
    </location>
</feature>
<comment type="caution">
    <text evidence="14">The sequence shown here is derived from an EMBL/GenBank/DDBJ whole genome shotgun (WGS) entry which is preliminary data.</text>
</comment>
<evidence type="ECO:0000313" key="15">
    <source>
        <dbReference type="Proteomes" id="UP001199816"/>
    </source>
</evidence>
<evidence type="ECO:0000256" key="4">
    <source>
        <dbReference type="ARBA" id="ARBA00022692"/>
    </source>
</evidence>
<evidence type="ECO:0000256" key="6">
    <source>
        <dbReference type="ARBA" id="ARBA00022882"/>
    </source>
</evidence>
<dbReference type="InterPro" id="IPR005821">
    <property type="entry name" value="Ion_trans_dom"/>
</dbReference>
<proteinExistence type="predicted"/>
<keyword evidence="15" id="KW-1185">Reference proteome</keyword>
<keyword evidence="4 12" id="KW-0812">Transmembrane</keyword>
<keyword evidence="3" id="KW-0633">Potassium transport</keyword>
<evidence type="ECO:0000259" key="13">
    <source>
        <dbReference type="Pfam" id="PF00520"/>
    </source>
</evidence>
<keyword evidence="11" id="KW-0407">Ion channel</keyword>
<name>A0ABS8PSF2_9BACT</name>
<evidence type="ECO:0000256" key="9">
    <source>
        <dbReference type="ARBA" id="ARBA00023065"/>
    </source>
</evidence>
<dbReference type="Proteomes" id="UP001199816">
    <property type="component" value="Unassembled WGS sequence"/>
</dbReference>
<feature type="transmembrane region" description="Helical" evidence="12">
    <location>
        <begin position="105"/>
        <end position="122"/>
    </location>
</feature>
<dbReference type="Pfam" id="PF00520">
    <property type="entry name" value="Ion_trans"/>
    <property type="match status" value="1"/>
</dbReference>
<evidence type="ECO:0000256" key="2">
    <source>
        <dbReference type="ARBA" id="ARBA00022448"/>
    </source>
</evidence>
<dbReference type="PANTHER" id="PTHR11537:SF254">
    <property type="entry name" value="POTASSIUM VOLTAGE-GATED CHANNEL PROTEIN SHAB"/>
    <property type="match status" value="1"/>
</dbReference>
<evidence type="ECO:0000313" key="14">
    <source>
        <dbReference type="EMBL" id="MCD2424003.1"/>
    </source>
</evidence>
<feature type="transmembrane region" description="Helical" evidence="12">
    <location>
        <begin position="44"/>
        <end position="62"/>
    </location>
</feature>
<protein>
    <submittedName>
        <fullName evidence="14">Ion transporter</fullName>
    </submittedName>
</protein>
<dbReference type="PANTHER" id="PTHR11537">
    <property type="entry name" value="VOLTAGE-GATED POTASSIUM CHANNEL"/>
    <property type="match status" value="1"/>
</dbReference>
<evidence type="ECO:0000256" key="11">
    <source>
        <dbReference type="ARBA" id="ARBA00023303"/>
    </source>
</evidence>
<keyword evidence="6" id="KW-0851">Voltage-gated channel</keyword>
<evidence type="ECO:0000256" key="5">
    <source>
        <dbReference type="ARBA" id="ARBA00022826"/>
    </source>
</evidence>
<dbReference type="RefSeq" id="WP_231005260.1">
    <property type="nucleotide sequence ID" value="NZ_JAJNEC010000005.1"/>
</dbReference>
<evidence type="ECO:0000256" key="12">
    <source>
        <dbReference type="SAM" id="Phobius"/>
    </source>
</evidence>
<dbReference type="InterPro" id="IPR028325">
    <property type="entry name" value="VG_K_chnl"/>
</dbReference>
<comment type="subcellular location">
    <subcellularLocation>
        <location evidence="1">Membrane</location>
        <topology evidence="1">Multi-pass membrane protein</topology>
    </subcellularLocation>
</comment>
<reference evidence="14 15" key="1">
    <citation type="submission" date="2021-11" db="EMBL/GenBank/DDBJ databases">
        <title>Genomic of Niabella pedocola.</title>
        <authorList>
            <person name="Wu T."/>
        </authorList>
    </citation>
    <scope>NUCLEOTIDE SEQUENCE [LARGE SCALE GENOMIC DNA]</scope>
    <source>
        <strain evidence="14 15">JCM 31011</strain>
    </source>
</reference>
<dbReference type="InterPro" id="IPR027359">
    <property type="entry name" value="Volt_channel_dom_sf"/>
</dbReference>
<gene>
    <name evidence="14" type="ORF">LQ567_14590</name>
</gene>
<dbReference type="Gene3D" id="1.20.120.350">
    <property type="entry name" value="Voltage-gated potassium channels. Chain C"/>
    <property type="match status" value="1"/>
</dbReference>
<keyword evidence="9" id="KW-0406">Ion transport</keyword>
<keyword evidence="7" id="KW-0630">Potassium</keyword>
<sequence length="291" mass="33522">MSLFRLIPDRPDVVQDQNRPDEKGTFREWLYITIFQATTTAGKIFDIGLFMLILSNIALLMLESVESLAVKHATLFRILDYFFLVLFSIEYLLRLYCVRSAKRYATSFYGIIDLLAILPSYMEFFYPQWHVFMIVRSFRLLRIFRIFRMVRFLDESRVLMFALIRGFRKIIVFLFFVVLLAIFLGSLMYVVEFQHNPGFHSIPQSIYWAIVTITTVGYGDVAPATALGKVIASFIMILGYSIIAVPTGIMSASVIQEEKRNRGKRCPHCHVGGHGSDALYCRNCGEPLKTD</sequence>
<feature type="transmembrane region" description="Helical" evidence="12">
    <location>
        <begin position="230"/>
        <end position="255"/>
    </location>
</feature>
<dbReference type="EMBL" id="JAJNEC010000005">
    <property type="protein sequence ID" value="MCD2424003.1"/>
    <property type="molecule type" value="Genomic_DNA"/>
</dbReference>
<evidence type="ECO:0000256" key="8">
    <source>
        <dbReference type="ARBA" id="ARBA00022989"/>
    </source>
</evidence>
<keyword evidence="5" id="KW-0631">Potassium channel</keyword>
<dbReference type="SUPFAM" id="SSF81324">
    <property type="entry name" value="Voltage-gated potassium channels"/>
    <property type="match status" value="1"/>
</dbReference>
<keyword evidence="8 12" id="KW-1133">Transmembrane helix</keyword>
<feature type="domain" description="Ion transport" evidence="13">
    <location>
        <begin position="43"/>
        <end position="260"/>
    </location>
</feature>